<dbReference type="GeneID" id="98127895"/>
<feature type="compositionally biased region" description="Low complexity" evidence="1">
    <location>
        <begin position="889"/>
        <end position="905"/>
    </location>
</feature>
<feature type="compositionally biased region" description="Polar residues" evidence="1">
    <location>
        <begin position="870"/>
        <end position="879"/>
    </location>
</feature>
<proteinExistence type="predicted"/>
<feature type="region of interest" description="Disordered" evidence="1">
    <location>
        <begin position="592"/>
        <end position="625"/>
    </location>
</feature>
<dbReference type="PANTHER" id="PTHR39601">
    <property type="entry name" value="CHORIOGENIN HMINOR"/>
    <property type="match status" value="1"/>
</dbReference>
<protein>
    <recommendedName>
        <fullName evidence="2">DUF8004 domain-containing protein</fullName>
    </recommendedName>
</protein>
<feature type="compositionally biased region" description="Basic and acidic residues" evidence="1">
    <location>
        <begin position="593"/>
        <end position="611"/>
    </location>
</feature>
<sequence>MESWPPQPPTGVPRRNPVSTSPPPTASSTASPPSPSSSTVPSTMTTTTTTTATAATTPRFSEESKASSRFETVASSPLSSVETSDGNPYHEELALPPPSTPPKAQKIPDAPSRSPPPPPAPVDHAATPVGTPPRGLPAVTATRATPPSRGRADRSPSPDRPPSRARLQPHRLLPGNSSRGRSVSAQPPAVRGVSADAPRIVSNPLYGQGPPSHASSEGSPPTLAADKKKPRKSWFPGTRSRGSSDAAKPRPQGAWILSGDHPVEYNTAPLVNGEKVPELWNEAGNVYVYVHPKESGRGPCFKVVDSIFSNSPMLVELLVTEMMALSQLNAAPQTGPVTEGHLYLPLGNTDLERLVAARNLFAFLTHQPLVATPESPTLFSSILQMAGLLRRFNFGNFDGSSFGEAVDAAFDVLADSTGIADVRQSREKTLEALILAEQMKSWNLYNEAFAHAVGKYEALLDLKSPLFDRISASTRQRLDRAHLDLANRQANVNHRLEAFEFPSLFSGIANSTSTEEYRHVRFKEWRNSFGKMRSFVLGYYKTLFGHWPPRARSKKNYFSQSGLNRQCLKILYSDCCALYDLLVDRQSMTPRVIGEKDEKPSGQKKDKDGDQNKNNNNNNNGHQDERKIAEASIAALRQMLSEFDNSSPPVLPPVPFDVPKLPSMTAIYENYYDLPAKKQAKYSKALQPHEIQLILIKSRNLDTDALNMPFLAAYKEFELREARSALASDLLDQRIGHWLFLYVVLQSLPMLVVDAPGLRYTEGVEDFLCEAPQGNPPWTEDAGATRKMWFQTNNANVVELSADVVMFSVEGIYMRSHCWLAAKQWEADGRAATGSGSAAAAAALLATQGPSSPLHPPNPAFRDMDPYTTGPASATDGNNSTSSYHRRSQSPSSRQPGSRSQSPAPNAVPLPLSFNSFSRPASPVLRPRSSSINDRAHQAFRASLAIGLEPLPLNVGPDRSSRVVSVGSGLGSVASGVGRNGSPGLDGSTGSPGSPPSGPFFGGQPQLSPDQLSVPFSGPALRTSRSAASLGPLAEEGSADYFTFHQQREHIRTSSYGSALQLGNAGRGGMRHSSHGSLGSIVTPYHPHQKLHHYQSPLSVSAVVENPSAGPRVGGGALGDSPVGPSTFDDILKGVEGKKKRKKLFLI</sequence>
<reference evidence="3 4" key="1">
    <citation type="journal article" date="2024" name="Commun. Biol.">
        <title>Comparative genomic analysis of thermophilic fungi reveals convergent evolutionary adaptations and gene losses.</title>
        <authorList>
            <person name="Steindorff A.S."/>
            <person name="Aguilar-Pontes M.V."/>
            <person name="Robinson A.J."/>
            <person name="Andreopoulos B."/>
            <person name="LaButti K."/>
            <person name="Kuo A."/>
            <person name="Mondo S."/>
            <person name="Riley R."/>
            <person name="Otillar R."/>
            <person name="Haridas S."/>
            <person name="Lipzen A."/>
            <person name="Grimwood J."/>
            <person name="Schmutz J."/>
            <person name="Clum A."/>
            <person name="Reid I.D."/>
            <person name="Moisan M.C."/>
            <person name="Butler G."/>
            <person name="Nguyen T.T.M."/>
            <person name="Dewar K."/>
            <person name="Conant G."/>
            <person name="Drula E."/>
            <person name="Henrissat B."/>
            <person name="Hansel C."/>
            <person name="Singer S."/>
            <person name="Hutchinson M.I."/>
            <person name="de Vries R.P."/>
            <person name="Natvig D.O."/>
            <person name="Powell A.J."/>
            <person name="Tsang A."/>
            <person name="Grigoriev I.V."/>
        </authorList>
    </citation>
    <scope>NUCLEOTIDE SEQUENCE [LARGE SCALE GENOMIC DNA]</scope>
    <source>
        <strain evidence="3 4">ATCC 22073</strain>
    </source>
</reference>
<feature type="compositionally biased region" description="Pro residues" evidence="1">
    <location>
        <begin position="1"/>
        <end position="11"/>
    </location>
</feature>
<evidence type="ECO:0000313" key="4">
    <source>
        <dbReference type="Proteomes" id="UP001600064"/>
    </source>
</evidence>
<feature type="compositionally biased region" description="Low complexity" evidence="1">
    <location>
        <begin position="612"/>
        <end position="621"/>
    </location>
</feature>
<dbReference type="PANTHER" id="PTHR39601:SF2">
    <property type="entry name" value="CHORIOGENIN HMINOR"/>
    <property type="match status" value="1"/>
</dbReference>
<feature type="domain" description="DUF8004" evidence="2">
    <location>
        <begin position="412"/>
        <end position="501"/>
    </location>
</feature>
<feature type="compositionally biased region" description="Polar residues" evidence="1">
    <location>
        <begin position="175"/>
        <end position="185"/>
    </location>
</feature>
<evidence type="ECO:0000313" key="3">
    <source>
        <dbReference type="EMBL" id="KAL2271282.1"/>
    </source>
</evidence>
<dbReference type="InterPro" id="IPR058317">
    <property type="entry name" value="DUF8004"/>
</dbReference>
<gene>
    <name evidence="3" type="ORF">VTJ83DRAFT_653</name>
</gene>
<comment type="caution">
    <text evidence="3">The sequence shown here is derived from an EMBL/GenBank/DDBJ whole genome shotgun (WGS) entry which is preliminary data.</text>
</comment>
<feature type="region of interest" description="Disordered" evidence="1">
    <location>
        <begin position="1"/>
        <end position="259"/>
    </location>
</feature>
<dbReference type="Pfam" id="PF26013">
    <property type="entry name" value="DUF8004"/>
    <property type="match status" value="1"/>
</dbReference>
<organism evidence="3 4">
    <name type="scientific">Remersonia thermophila</name>
    <dbReference type="NCBI Taxonomy" id="72144"/>
    <lineage>
        <taxon>Eukaryota</taxon>
        <taxon>Fungi</taxon>
        <taxon>Dikarya</taxon>
        <taxon>Ascomycota</taxon>
        <taxon>Pezizomycotina</taxon>
        <taxon>Sordariomycetes</taxon>
        <taxon>Sordariomycetidae</taxon>
        <taxon>Sordariales</taxon>
        <taxon>Sordariales incertae sedis</taxon>
        <taxon>Remersonia</taxon>
    </lineage>
</organism>
<feature type="region of interest" description="Disordered" evidence="1">
    <location>
        <begin position="848"/>
        <end position="930"/>
    </location>
</feature>
<feature type="compositionally biased region" description="Polar residues" evidence="1">
    <location>
        <begin position="69"/>
        <end position="86"/>
    </location>
</feature>
<feature type="region of interest" description="Disordered" evidence="1">
    <location>
        <begin position="970"/>
        <end position="1019"/>
    </location>
</feature>
<accession>A0ABR4DLR0</accession>
<dbReference type="RefSeq" id="XP_070870006.1">
    <property type="nucleotide sequence ID" value="XM_071013251.1"/>
</dbReference>
<evidence type="ECO:0000259" key="2">
    <source>
        <dbReference type="Pfam" id="PF26013"/>
    </source>
</evidence>
<feature type="compositionally biased region" description="Low complexity" evidence="1">
    <location>
        <begin position="26"/>
        <end position="58"/>
    </location>
</feature>
<dbReference type="Proteomes" id="UP001600064">
    <property type="component" value="Unassembled WGS sequence"/>
</dbReference>
<name>A0ABR4DLR0_9PEZI</name>
<dbReference type="EMBL" id="JAZGUE010000001">
    <property type="protein sequence ID" value="KAL2271282.1"/>
    <property type="molecule type" value="Genomic_DNA"/>
</dbReference>
<keyword evidence="4" id="KW-1185">Reference proteome</keyword>
<evidence type="ECO:0000256" key="1">
    <source>
        <dbReference type="SAM" id="MobiDB-lite"/>
    </source>
</evidence>
<feature type="compositionally biased region" description="Low complexity" evidence="1">
    <location>
        <begin position="970"/>
        <end position="992"/>
    </location>
</feature>